<evidence type="ECO:0000256" key="6">
    <source>
        <dbReference type="ARBA" id="ARBA00022741"/>
    </source>
</evidence>
<sequence>MMTVSQQEQLPRCFVFKKGHSEGRTHMKALLGGKGANLCEMARLGLNVPPGLTVTTAMCEEFQRCGGELPPGLWEDVLAALKEVEQAYGKPFASTEQVPLLLSVRSGAAISMPGMMDTVLNLGLNDAVTANLAKHTSPRFALDCYRRLLDMYADVVLGAEHSLFEAELRAVREAAGVKFDVELSEEDLQTVVDRYKAVYKQHGLVIPDDPHEQLRAGISAVFRSWNTPRAVKYREINKVTGLRGTAVNVQAMVYGNFSDMSGTGVCFTRNPATGEHQLFGEFLINAQGEDVVAGIRTPQPIKEMQKTFPKIYDELLANTTLLERHLCDMQDCEFTLQDGTLYMLQTRNGKRTGPAALRVATDMVGEGLVTKEQAVMMVEARHLDQLLHPQFKDAKAYAPAVIGAGLAASPGAAVGRVVFSAADAEAWKLRGERVVLVRHETSPEDVGGMHAAAGILTSTGGMTSHAAVVARGWGKPCVCGCDGLAIDYKAKTATLGGVVLKEGDAVSLNGTTGEVIQGEQELTEAGASVLLEQFMEWVDAARTLAVLTNCDTPEDALFARKAGAQGIGLVRTEHMFFGSAARIAAVRSMIGAMEVDPAAAGPSLAEIEAFQKDDFEGIFKAMDGLPVTIRLLDPPLHEFLPQEGDALKALIERLARELKTDAAMVQSRLASLHEANPMLGFRGCRLGIVHPEITSMQVRAIARAALAAQAAGVSAQPHIMIPLIGSIDELLNQIRVVRAAVADVTAAAGSSASIDYKLGTMIETPRACIVAEALAHEVDFFSFGTNDLTQMTLGFSRDDAEAHFLKFYQRHGVMAFDPFERVDVEGVGTLMRMAAERGLRGADGKLTLGVCGEHGGNPESIEFFNSVPGMTYVSCSPLRVPIARLGAAQAALKAAKAKA</sequence>
<feature type="domain" description="Pyruvate phosphate dikinase AMP/ATP-binding" evidence="16">
    <location>
        <begin position="68"/>
        <end position="307"/>
    </location>
</feature>
<dbReference type="Gene3D" id="3.30.1490.20">
    <property type="entry name" value="ATP-grasp fold, A domain"/>
    <property type="match status" value="1"/>
</dbReference>
<comment type="cofactor">
    <cofactor evidence="1 11 14">
        <name>Mg(2+)</name>
        <dbReference type="ChEBI" id="CHEBI:18420"/>
    </cofactor>
</comment>
<evidence type="ECO:0000256" key="10">
    <source>
        <dbReference type="ARBA" id="ARBA00048103"/>
    </source>
</evidence>
<evidence type="ECO:0000256" key="1">
    <source>
        <dbReference type="ARBA" id="ARBA00001946"/>
    </source>
</evidence>
<feature type="domain" description="PEP-utilising enzyme C-terminal" evidence="17">
    <location>
        <begin position="532"/>
        <end position="890"/>
    </location>
</feature>
<evidence type="ECO:0000256" key="2">
    <source>
        <dbReference type="ARBA" id="ARBA00007837"/>
    </source>
</evidence>
<dbReference type="SUPFAM" id="SSF51621">
    <property type="entry name" value="Phosphoenolpyruvate/pyruvate domain"/>
    <property type="match status" value="1"/>
</dbReference>
<feature type="binding site" evidence="13">
    <location>
        <position position="571"/>
    </location>
    <ligand>
        <name>substrate</name>
    </ligand>
</feature>
<dbReference type="EC" id="2.7.9.1" evidence="3 11"/>
<reference evidence="18" key="1">
    <citation type="journal article" date="2012" name="PLoS ONE">
        <title>Evidence of Coexistence of C(3) and C(4) Photosynthetic Pathways in a Green-Tide-Forming Alga, Ulva prolifera.</title>
        <authorList>
            <person name="Xu J."/>
            <person name="Fan X."/>
            <person name="Zhang X."/>
            <person name="Xu D."/>
            <person name="Mou S."/>
            <person name="Cao S."/>
            <person name="Zheng Z."/>
            <person name="Miao J."/>
            <person name="Ye N."/>
        </authorList>
    </citation>
    <scope>NUCLEOTIDE SEQUENCE</scope>
</reference>
<dbReference type="GO" id="GO:0050242">
    <property type="term" value="F:pyruvate, phosphate dikinase activity"/>
    <property type="evidence" value="ECO:0007669"/>
    <property type="project" value="UniProtKB-UniRule"/>
</dbReference>
<feature type="binding site" evidence="13">
    <location>
        <position position="785"/>
    </location>
    <ligand>
        <name>substrate</name>
    </ligand>
</feature>
<dbReference type="InterPro" id="IPR010121">
    <property type="entry name" value="Pyruvate_phosphate_dikinase"/>
</dbReference>
<dbReference type="InterPro" id="IPR008279">
    <property type="entry name" value="PEP-util_enz_mobile_dom"/>
</dbReference>
<dbReference type="InterPro" id="IPR018274">
    <property type="entry name" value="PEP_util_AS"/>
</dbReference>
<feature type="binding site" evidence="13">
    <location>
        <position position="630"/>
    </location>
    <ligand>
        <name>substrate</name>
    </ligand>
</feature>
<feature type="binding site" evidence="13">
    <location>
        <position position="784"/>
    </location>
    <ligand>
        <name>substrate</name>
    </ligand>
</feature>
<feature type="binding site" evidence="13">
    <location>
        <position position="787"/>
    </location>
    <ligand>
        <name>substrate</name>
    </ligand>
</feature>
<dbReference type="GO" id="GO:0016301">
    <property type="term" value="F:kinase activity"/>
    <property type="evidence" value="ECO:0007669"/>
    <property type="project" value="UniProtKB-UniRule"/>
</dbReference>
<feature type="binding site" evidence="14">
    <location>
        <position position="763"/>
    </location>
    <ligand>
        <name>Mg(2+)</name>
        <dbReference type="ChEBI" id="CHEBI:18420"/>
    </ligand>
</feature>
<protein>
    <recommendedName>
        <fullName evidence="3 11">Pyruvate, phosphate dikinase</fullName>
        <ecNumber evidence="3 11">2.7.9.1</ecNumber>
    </recommendedName>
</protein>
<dbReference type="Pfam" id="PF02896">
    <property type="entry name" value="PEP-utilizers_C"/>
    <property type="match status" value="1"/>
</dbReference>
<dbReference type="InterPro" id="IPR036637">
    <property type="entry name" value="Phosphohistidine_dom_sf"/>
</dbReference>
<evidence type="ECO:0000256" key="14">
    <source>
        <dbReference type="PIRSR" id="PIRSR000853-3"/>
    </source>
</evidence>
<dbReference type="AlphaFoldDB" id="H9AZ08"/>
<dbReference type="InterPro" id="IPR023151">
    <property type="entry name" value="PEP_util_CS"/>
</dbReference>
<dbReference type="PIRSF" id="PIRSF000853">
    <property type="entry name" value="PPDK"/>
    <property type="match status" value="1"/>
</dbReference>
<keyword evidence="9 14" id="KW-0460">Magnesium</keyword>
<feature type="domain" description="PEP-utilising enzyme mobile" evidence="15">
    <location>
        <begin position="432"/>
        <end position="513"/>
    </location>
</feature>
<evidence type="ECO:0000259" key="15">
    <source>
        <dbReference type="Pfam" id="PF00391"/>
    </source>
</evidence>
<evidence type="ECO:0000256" key="9">
    <source>
        <dbReference type="ARBA" id="ARBA00022842"/>
    </source>
</evidence>
<dbReference type="Gene3D" id="3.20.20.60">
    <property type="entry name" value="Phosphoenolpyruvate-binding domains"/>
    <property type="match status" value="1"/>
</dbReference>
<dbReference type="Gene3D" id="3.50.30.10">
    <property type="entry name" value="Phosphohistidine domain"/>
    <property type="match status" value="1"/>
</dbReference>
<keyword evidence="18" id="KW-0670">Pyruvate</keyword>
<evidence type="ECO:0000259" key="16">
    <source>
        <dbReference type="Pfam" id="PF01326"/>
    </source>
</evidence>
<evidence type="ECO:0000256" key="12">
    <source>
        <dbReference type="PIRSR" id="PIRSR000853-1"/>
    </source>
</evidence>
<dbReference type="Gene3D" id="3.30.470.20">
    <property type="entry name" value="ATP-grasp fold, B domain"/>
    <property type="match status" value="1"/>
</dbReference>
<keyword evidence="8" id="KW-0067">ATP-binding</keyword>
<dbReference type="SUPFAM" id="SSF56059">
    <property type="entry name" value="Glutathione synthetase ATP-binding domain-like"/>
    <property type="match status" value="1"/>
</dbReference>
<dbReference type="InterPro" id="IPR000121">
    <property type="entry name" value="PEP_util_C"/>
</dbReference>
<dbReference type="PANTHER" id="PTHR22931">
    <property type="entry name" value="PHOSPHOENOLPYRUVATE DIKINASE-RELATED"/>
    <property type="match status" value="1"/>
</dbReference>
<dbReference type="GO" id="GO:0046872">
    <property type="term" value="F:metal ion binding"/>
    <property type="evidence" value="ECO:0007669"/>
    <property type="project" value="UniProtKB-UniRule"/>
</dbReference>
<dbReference type="NCBIfam" id="TIGR01828">
    <property type="entry name" value="pyru_phos_dikin"/>
    <property type="match status" value="1"/>
</dbReference>
<keyword evidence="6" id="KW-0547">Nucleotide-binding</keyword>
<feature type="binding site" evidence="13">
    <location>
        <position position="786"/>
    </location>
    <ligand>
        <name>substrate</name>
    </ligand>
</feature>
<keyword evidence="7 18" id="KW-0418">Kinase</keyword>
<dbReference type="GO" id="GO:0005524">
    <property type="term" value="F:ATP binding"/>
    <property type="evidence" value="ECO:0007669"/>
    <property type="project" value="UniProtKB-UniRule"/>
</dbReference>
<evidence type="ECO:0000256" key="11">
    <source>
        <dbReference type="PIRNR" id="PIRNR000853"/>
    </source>
</evidence>
<evidence type="ECO:0000259" key="17">
    <source>
        <dbReference type="Pfam" id="PF02896"/>
    </source>
</evidence>
<evidence type="ECO:0000256" key="7">
    <source>
        <dbReference type="ARBA" id="ARBA00022777"/>
    </source>
</evidence>
<dbReference type="Pfam" id="PF00391">
    <property type="entry name" value="PEP-utilizers"/>
    <property type="match status" value="1"/>
</dbReference>
<dbReference type="NCBIfam" id="NF004531">
    <property type="entry name" value="PRK05878.1"/>
    <property type="match status" value="1"/>
</dbReference>
<evidence type="ECO:0000256" key="5">
    <source>
        <dbReference type="ARBA" id="ARBA00022723"/>
    </source>
</evidence>
<evidence type="ECO:0000313" key="18">
    <source>
        <dbReference type="EMBL" id="AFC75637.1"/>
    </source>
</evidence>
<feature type="binding site" evidence="13">
    <location>
        <position position="763"/>
    </location>
    <ligand>
        <name>substrate</name>
    </ligand>
</feature>
<feature type="active site" description="Tele-phosphohistidine intermediate" evidence="12">
    <location>
        <position position="465"/>
    </location>
</feature>
<evidence type="ECO:0000256" key="4">
    <source>
        <dbReference type="ARBA" id="ARBA00022679"/>
    </source>
</evidence>
<feature type="active site" description="Proton donor" evidence="12">
    <location>
        <position position="851"/>
    </location>
</feature>
<dbReference type="InterPro" id="IPR013815">
    <property type="entry name" value="ATP_grasp_subdomain_1"/>
</dbReference>
<evidence type="ECO:0000256" key="3">
    <source>
        <dbReference type="ARBA" id="ARBA00011994"/>
    </source>
</evidence>
<dbReference type="PROSITE" id="PS00742">
    <property type="entry name" value="PEP_ENZYMES_2"/>
    <property type="match status" value="1"/>
</dbReference>
<evidence type="ECO:0000256" key="13">
    <source>
        <dbReference type="PIRSR" id="PIRSR000853-2"/>
    </source>
</evidence>
<name>H9AZ08_ULVPR</name>
<dbReference type="EMBL" id="JN936854">
    <property type="protein sequence ID" value="AFC75637.1"/>
    <property type="molecule type" value="mRNA"/>
</dbReference>
<dbReference type="PROSITE" id="PS00370">
    <property type="entry name" value="PEP_ENZYMES_PHOS_SITE"/>
    <property type="match status" value="1"/>
</dbReference>
<dbReference type="SUPFAM" id="SSF52009">
    <property type="entry name" value="Phosphohistidine domain"/>
    <property type="match status" value="1"/>
</dbReference>
<gene>
    <name evidence="18" type="primary">PPDK</name>
</gene>
<comment type="similarity">
    <text evidence="2 11">Belongs to the PEP-utilizing enzyme family.</text>
</comment>
<dbReference type="Gene3D" id="1.20.80.30">
    <property type="match status" value="1"/>
</dbReference>
<dbReference type="InterPro" id="IPR040442">
    <property type="entry name" value="Pyrv_kinase-like_dom_sf"/>
</dbReference>
<dbReference type="PANTHER" id="PTHR22931:SF9">
    <property type="entry name" value="PYRUVATE, PHOSPHATE DIKINASE 1, CHLOROPLASTIC"/>
    <property type="match status" value="1"/>
</dbReference>
<dbReference type="Gene3D" id="1.10.189.10">
    <property type="entry name" value="Pyruvate Phosphate Dikinase, domain 2"/>
    <property type="match status" value="1"/>
</dbReference>
<dbReference type="Pfam" id="PF01326">
    <property type="entry name" value="PPDK_N"/>
    <property type="match status" value="1"/>
</dbReference>
<evidence type="ECO:0000256" key="8">
    <source>
        <dbReference type="ARBA" id="ARBA00022840"/>
    </source>
</evidence>
<accession>H9AZ08</accession>
<keyword evidence="4" id="KW-0808">Transferase</keyword>
<keyword evidence="5 14" id="KW-0479">Metal-binding</keyword>
<organism evidence="18">
    <name type="scientific">Ulva prolifera</name>
    <name type="common">Green seaweed</name>
    <name type="synonym">Enteromorpha prolifera</name>
    <dbReference type="NCBI Taxonomy" id="3117"/>
    <lineage>
        <taxon>Eukaryota</taxon>
        <taxon>Viridiplantae</taxon>
        <taxon>Chlorophyta</taxon>
        <taxon>core chlorophytes</taxon>
        <taxon>Ulvophyceae</taxon>
        <taxon>OUU clade</taxon>
        <taxon>Ulvales</taxon>
        <taxon>Ulvaceae</taxon>
        <taxon>Ulva</taxon>
    </lineage>
</organism>
<comment type="catalytic activity">
    <reaction evidence="10 11">
        <text>pyruvate + phosphate + ATP = phosphoenolpyruvate + AMP + diphosphate + H(+)</text>
        <dbReference type="Rhea" id="RHEA:10756"/>
        <dbReference type="ChEBI" id="CHEBI:15361"/>
        <dbReference type="ChEBI" id="CHEBI:15378"/>
        <dbReference type="ChEBI" id="CHEBI:30616"/>
        <dbReference type="ChEBI" id="CHEBI:33019"/>
        <dbReference type="ChEBI" id="CHEBI:43474"/>
        <dbReference type="ChEBI" id="CHEBI:58702"/>
        <dbReference type="ChEBI" id="CHEBI:456215"/>
        <dbReference type="EC" id="2.7.9.1"/>
    </reaction>
</comment>
<dbReference type="InterPro" id="IPR015813">
    <property type="entry name" value="Pyrv/PenolPyrv_kinase-like_dom"/>
</dbReference>
<proteinExistence type="evidence at transcript level"/>
<feature type="binding site" evidence="14">
    <location>
        <position position="787"/>
    </location>
    <ligand>
        <name>Mg(2+)</name>
        <dbReference type="ChEBI" id="CHEBI:18420"/>
    </ligand>
</feature>
<dbReference type="InterPro" id="IPR002192">
    <property type="entry name" value="PPDK_AMP/ATP-bd"/>
</dbReference>